<organism evidence="3 4">
    <name type="scientific">Faecalibacter macacae</name>
    <dbReference type="NCBI Taxonomy" id="1859289"/>
    <lineage>
        <taxon>Bacteria</taxon>
        <taxon>Pseudomonadati</taxon>
        <taxon>Bacteroidota</taxon>
        <taxon>Flavobacteriia</taxon>
        <taxon>Flavobacteriales</taxon>
        <taxon>Weeksellaceae</taxon>
        <taxon>Faecalibacter</taxon>
    </lineage>
</organism>
<gene>
    <name evidence="3" type="ORF">EAH69_00160</name>
</gene>
<feature type="coiled-coil region" evidence="1">
    <location>
        <begin position="53"/>
        <end position="80"/>
    </location>
</feature>
<accession>A0A3L9MIL5</accession>
<dbReference type="EMBL" id="RDOJ01000001">
    <property type="protein sequence ID" value="RLZ12612.1"/>
    <property type="molecule type" value="Genomic_DNA"/>
</dbReference>
<keyword evidence="2" id="KW-0812">Transmembrane</keyword>
<dbReference type="RefSeq" id="WP_121933190.1">
    <property type="nucleotide sequence ID" value="NZ_RDOJ01000001.1"/>
</dbReference>
<keyword evidence="4" id="KW-1185">Reference proteome</keyword>
<feature type="transmembrane region" description="Helical" evidence="2">
    <location>
        <begin position="19"/>
        <end position="37"/>
    </location>
</feature>
<dbReference type="Proteomes" id="UP000275348">
    <property type="component" value="Unassembled WGS sequence"/>
</dbReference>
<evidence type="ECO:0000313" key="4">
    <source>
        <dbReference type="Proteomes" id="UP000275348"/>
    </source>
</evidence>
<keyword evidence="2" id="KW-0472">Membrane</keyword>
<feature type="coiled-coil region" evidence="1">
    <location>
        <begin position="116"/>
        <end position="164"/>
    </location>
</feature>
<proteinExistence type="predicted"/>
<keyword evidence="1" id="KW-0175">Coiled coil</keyword>
<dbReference type="AlphaFoldDB" id="A0A3L9MIL5"/>
<evidence type="ECO:0000256" key="2">
    <source>
        <dbReference type="SAM" id="Phobius"/>
    </source>
</evidence>
<evidence type="ECO:0000256" key="1">
    <source>
        <dbReference type="SAM" id="Coils"/>
    </source>
</evidence>
<protein>
    <recommendedName>
        <fullName evidence="5">Chromosome partitioning protein ParA</fullName>
    </recommendedName>
</protein>
<reference evidence="3 4" key="1">
    <citation type="submission" date="2018-10" db="EMBL/GenBank/DDBJ databases">
        <authorList>
            <person name="Chen X."/>
        </authorList>
    </citation>
    <scope>NUCLEOTIDE SEQUENCE [LARGE SCALE GENOMIC DNA]</scope>
    <source>
        <strain evidence="3 4">YIM 102668</strain>
    </source>
</reference>
<comment type="caution">
    <text evidence="3">The sequence shown here is derived from an EMBL/GenBank/DDBJ whole genome shotgun (WGS) entry which is preliminary data.</text>
</comment>
<evidence type="ECO:0008006" key="5">
    <source>
        <dbReference type="Google" id="ProtNLM"/>
    </source>
</evidence>
<keyword evidence="2" id="KW-1133">Transmembrane helix</keyword>
<name>A0A3L9MIL5_9FLAO</name>
<evidence type="ECO:0000313" key="3">
    <source>
        <dbReference type="EMBL" id="RLZ12612.1"/>
    </source>
</evidence>
<sequence>MKTKEYTNLETKPTFSKNIIILLLSIALLGTFGYILFEKKSHEREVGIGASIIDDLERSREVLKQELRIARAEYDTAKIAIVNKDAEMLEKDRLIFEKQKQIQNILNNDEISKEDINKAKRLISSLKTELGEYRRQIEVLTQQNERLKSKNEALSEENILVSEKNKAISEDLVNVTNEKEVNRMNVNSTLAISNYSLTGLKVKSSGKEVETEKASRINKLRVAFEVDPNTNAIEENKELFIAIYKPDGELGRFEGSNPGNIPLRSGKNVEYSDRVIFKFDPIKGNKISFDWKDYSFPKGEYKIDIYQNGFKIAQNKISLK</sequence>
<dbReference type="OrthoDB" id="1115172at2"/>